<feature type="chain" id="PRO_5033444653" evidence="1">
    <location>
        <begin position="21"/>
        <end position="84"/>
    </location>
</feature>
<dbReference type="EMBL" id="HAHI01000475">
    <property type="protein sequence ID" value="SNX36618.1"/>
    <property type="molecule type" value="Transcribed_RNA"/>
</dbReference>
<reference evidence="2" key="2">
    <citation type="submission" date="2019-05" db="EMBL/GenBank/DDBJ databases">
        <title>Unravelling the molecular evolution of spider venoms.</title>
        <authorList>
            <person name="Pineda S."/>
        </authorList>
    </citation>
    <scope>NUCLEOTIDE SEQUENCE</scope>
</reference>
<reference evidence="2" key="1">
    <citation type="submission" date="2017-05" db="EMBL/GenBank/DDBJ databases">
        <authorList>
            <person name="QRISCLOUD D."/>
        </authorList>
    </citation>
    <scope>NUCLEOTIDE SEQUENCE</scope>
</reference>
<evidence type="ECO:0000313" key="2">
    <source>
        <dbReference type="EMBL" id="SNX36618.1"/>
    </source>
</evidence>
<name>A0A4Q8KA47_9ARAC</name>
<dbReference type="AlphaFoldDB" id="A0A4Q8KA47"/>
<protein>
    <submittedName>
        <fullName evidence="2">U25-Sparatoxin-Hju1a_1</fullName>
    </submittedName>
</protein>
<organism evidence="2">
    <name type="scientific">Heteropoda jugulans</name>
    <dbReference type="NCBI Taxonomy" id="1358901"/>
    <lineage>
        <taxon>Eukaryota</taxon>
        <taxon>Metazoa</taxon>
        <taxon>Ecdysozoa</taxon>
        <taxon>Arthropoda</taxon>
        <taxon>Chelicerata</taxon>
        <taxon>Arachnida</taxon>
        <taxon>Araneae</taxon>
        <taxon>Araneomorphae</taxon>
        <taxon>Entelegynae</taxon>
        <taxon>Dionycha</taxon>
        <taxon>Sparassidae</taxon>
        <taxon>Heteropoda</taxon>
    </lineage>
</organism>
<sequence length="84" mass="9394">MKFVFVLVLMAITLLVVVSAESFDVENDALDILEGAREKKYAAAFESCGGRKCCTGCLCSCDNFDRCVCIRSFAQIIGLWRNWE</sequence>
<dbReference type="EMBL" id="HAHI01000455">
    <property type="protein sequence ID" value="SNX36509.1"/>
    <property type="molecule type" value="Transcribed_RNA"/>
</dbReference>
<keyword evidence="1" id="KW-0732">Signal</keyword>
<dbReference type="EMBL" id="HAHI01000035">
    <property type="protein sequence ID" value="SNX33017.1"/>
    <property type="molecule type" value="Transcribed_RNA"/>
</dbReference>
<proteinExistence type="predicted"/>
<accession>A0A4Q8KA47</accession>
<evidence type="ECO:0000256" key="1">
    <source>
        <dbReference type="SAM" id="SignalP"/>
    </source>
</evidence>
<feature type="signal peptide" evidence="1">
    <location>
        <begin position="1"/>
        <end position="20"/>
    </location>
</feature>